<dbReference type="GeneID" id="85435238"/>
<organism evidence="1 2">
    <name type="scientific">Colletotrichum navitas</name>
    <dbReference type="NCBI Taxonomy" id="681940"/>
    <lineage>
        <taxon>Eukaryota</taxon>
        <taxon>Fungi</taxon>
        <taxon>Dikarya</taxon>
        <taxon>Ascomycota</taxon>
        <taxon>Pezizomycotina</taxon>
        <taxon>Sordariomycetes</taxon>
        <taxon>Hypocreomycetidae</taxon>
        <taxon>Glomerellales</taxon>
        <taxon>Glomerellaceae</taxon>
        <taxon>Colletotrichum</taxon>
        <taxon>Colletotrichum graminicola species complex</taxon>
    </lineage>
</organism>
<comment type="caution">
    <text evidence="1">The sequence shown here is derived from an EMBL/GenBank/DDBJ whole genome shotgun (WGS) entry which is preliminary data.</text>
</comment>
<proteinExistence type="predicted"/>
<dbReference type="EMBL" id="JAHLJV010000002">
    <property type="protein sequence ID" value="KAK1599591.1"/>
    <property type="molecule type" value="Genomic_DNA"/>
</dbReference>
<evidence type="ECO:0000313" key="1">
    <source>
        <dbReference type="EMBL" id="KAK1599591.1"/>
    </source>
</evidence>
<dbReference type="AlphaFoldDB" id="A0AAD8QCQ7"/>
<dbReference type="RefSeq" id="XP_060420180.1">
    <property type="nucleotide sequence ID" value="XM_060550998.1"/>
</dbReference>
<protein>
    <submittedName>
        <fullName evidence="1">Uncharacterized protein</fullName>
    </submittedName>
</protein>
<gene>
    <name evidence="1" type="ORF">LY79DRAFT_145209</name>
</gene>
<accession>A0AAD8QCQ7</accession>
<reference evidence="1" key="1">
    <citation type="submission" date="2021-06" db="EMBL/GenBank/DDBJ databases">
        <title>Comparative genomics, transcriptomics and evolutionary studies reveal genomic signatures of adaptation to plant cell wall in hemibiotrophic fungi.</title>
        <authorList>
            <consortium name="DOE Joint Genome Institute"/>
            <person name="Baroncelli R."/>
            <person name="Diaz J.F."/>
            <person name="Benocci T."/>
            <person name="Peng M."/>
            <person name="Battaglia E."/>
            <person name="Haridas S."/>
            <person name="Andreopoulos W."/>
            <person name="Labutti K."/>
            <person name="Pangilinan J."/>
            <person name="Floch G.L."/>
            <person name="Makela M.R."/>
            <person name="Henrissat B."/>
            <person name="Grigoriev I.V."/>
            <person name="Crouch J.A."/>
            <person name="De Vries R.P."/>
            <person name="Sukno S.A."/>
            <person name="Thon M.R."/>
        </authorList>
    </citation>
    <scope>NUCLEOTIDE SEQUENCE</scope>
    <source>
        <strain evidence="1">CBS 125086</strain>
    </source>
</reference>
<name>A0AAD8QCQ7_9PEZI</name>
<sequence length="170" mass="18708">MLGTCLGQLTLSIQPSTFHRVPVCHPRAESPVPRQACPISDFLYPTLVGLPARRLTFTLCTDGNELPVSSTIARVSQETPAHFKASLSPRLSSKATLRRRTAQIVCMRGLLRATGACATRRGRTLLLNGQLVTPKGRQGRRGLSRRWIPCPVQRQVSDYFSLFAGQGRLV</sequence>
<dbReference type="Proteomes" id="UP001230504">
    <property type="component" value="Unassembled WGS sequence"/>
</dbReference>
<keyword evidence="2" id="KW-1185">Reference proteome</keyword>
<evidence type="ECO:0000313" key="2">
    <source>
        <dbReference type="Proteomes" id="UP001230504"/>
    </source>
</evidence>